<dbReference type="GO" id="GO:0006357">
    <property type="term" value="P:regulation of transcription by RNA polymerase II"/>
    <property type="evidence" value="ECO:0007669"/>
    <property type="project" value="InterPro"/>
</dbReference>
<evidence type="ECO:0000256" key="7">
    <source>
        <dbReference type="ARBA" id="ARBA00023242"/>
    </source>
</evidence>
<dbReference type="OrthoDB" id="5322661at2759"/>
<dbReference type="PANTHER" id="PTHR35784">
    <property type="entry name" value="MEDIATOR OF RNA POLYMERASE II TRANSCRIPTION SUBUNIT 5"/>
    <property type="match status" value="1"/>
</dbReference>
<evidence type="ECO:0000256" key="1">
    <source>
        <dbReference type="ARBA" id="ARBA00004123"/>
    </source>
</evidence>
<name>A0A7H9HL18_9SACH</name>
<comment type="similarity">
    <text evidence="2 9">Belongs to the Mediator complex subunit 5 family.</text>
</comment>
<keyword evidence="7 9" id="KW-0539">Nucleus</keyword>
<proteinExistence type="inferred from homology"/>
<gene>
    <name evidence="9" type="primary">MED5</name>
    <name evidence="10" type="ORF">HG537_0A02400</name>
</gene>
<dbReference type="Proteomes" id="UP000510647">
    <property type="component" value="Chromosome 1"/>
</dbReference>
<keyword evidence="4 9" id="KW-0805">Transcription regulation</keyword>
<evidence type="ECO:0000256" key="6">
    <source>
        <dbReference type="ARBA" id="ARBA00023163"/>
    </source>
</evidence>
<dbReference type="Pfam" id="PF08689">
    <property type="entry name" value="Med5"/>
    <property type="match status" value="1"/>
</dbReference>
<evidence type="ECO:0000256" key="4">
    <source>
        <dbReference type="ARBA" id="ARBA00023015"/>
    </source>
</evidence>
<keyword evidence="6 9" id="KW-0804">Transcription</keyword>
<evidence type="ECO:0000313" key="10">
    <source>
        <dbReference type="EMBL" id="QLQ77993.1"/>
    </source>
</evidence>
<accession>A0A7H9HL18</accession>
<evidence type="ECO:0000256" key="5">
    <source>
        <dbReference type="ARBA" id="ARBA00023159"/>
    </source>
</evidence>
<evidence type="ECO:0000256" key="8">
    <source>
        <dbReference type="ARBA" id="ARBA00031256"/>
    </source>
</evidence>
<evidence type="ECO:0000256" key="2">
    <source>
        <dbReference type="ARBA" id="ARBA00008782"/>
    </source>
</evidence>
<dbReference type="AlphaFoldDB" id="A0A7H9HL18"/>
<comment type="subunit">
    <text evidence="9">Component of the Mediator complex.</text>
</comment>
<evidence type="ECO:0000313" key="11">
    <source>
        <dbReference type="Proteomes" id="UP000510647"/>
    </source>
</evidence>
<dbReference type="InterPro" id="IPR014801">
    <property type="entry name" value="Mediator_Med5_fun"/>
</dbReference>
<dbReference type="GO" id="GO:0016592">
    <property type="term" value="C:mediator complex"/>
    <property type="evidence" value="ECO:0007669"/>
    <property type="project" value="InterPro"/>
</dbReference>
<organism evidence="10 11">
    <name type="scientific">Torulaspora globosa</name>
    <dbReference type="NCBI Taxonomy" id="48254"/>
    <lineage>
        <taxon>Eukaryota</taxon>
        <taxon>Fungi</taxon>
        <taxon>Dikarya</taxon>
        <taxon>Ascomycota</taxon>
        <taxon>Saccharomycotina</taxon>
        <taxon>Saccharomycetes</taxon>
        <taxon>Saccharomycetales</taxon>
        <taxon>Saccharomycetaceae</taxon>
        <taxon>Torulaspora</taxon>
    </lineage>
</organism>
<protein>
    <recommendedName>
        <fullName evidence="3 9">Mediator of RNA polymerase II transcription subunit 5</fullName>
    </recommendedName>
    <alternativeName>
        <fullName evidence="8 9">Mediator complex subunit 5</fullName>
    </alternativeName>
</protein>
<evidence type="ECO:0000256" key="3">
    <source>
        <dbReference type="ARBA" id="ARBA00020628"/>
    </source>
</evidence>
<evidence type="ECO:0000256" key="9">
    <source>
        <dbReference type="RuleBase" id="RU364142"/>
    </source>
</evidence>
<dbReference type="PANTHER" id="PTHR35784:SF1">
    <property type="entry name" value="MEDIATOR OF RNA POLYMERASE II TRANSCRIPTION SUBUNIT 5"/>
    <property type="match status" value="1"/>
</dbReference>
<keyword evidence="11" id="KW-1185">Reference proteome</keyword>
<comment type="function">
    <text evidence="9">Component of the Mediator complex, a coactivator involved in the regulated transcription of nearly all RNA polymerase II-dependent genes. Mediator functions as a bridge to convey information from gene-specific regulatory proteins to the basal RNA polymerase II transcription machinery. Mediator is recruited to promoters by direct interactions with regulatory proteins and serves as a scaffold for the assembly of a functional preinitiation complex with RNA polymerase II and the general transcription factors.</text>
</comment>
<reference evidence="10 11" key="1">
    <citation type="submission" date="2020-06" db="EMBL/GenBank/DDBJ databases">
        <title>The yeast mating-type switching endonuclease HO is a domesticated member of an unorthodox homing genetic element family.</title>
        <authorList>
            <person name="Coughlan A.Y."/>
            <person name="Lombardi L."/>
            <person name="Braun-Galleani S."/>
            <person name="Martos A.R."/>
            <person name="Galeote V."/>
            <person name="Bigey F."/>
            <person name="Dequin S."/>
            <person name="Byrne K.P."/>
            <person name="Wolfe K.H."/>
        </authorList>
    </citation>
    <scope>NUCLEOTIDE SEQUENCE [LARGE SCALE GENOMIC DNA]</scope>
    <source>
        <strain evidence="10 11">CBS2947</strain>
    </source>
</reference>
<comment type="subcellular location">
    <subcellularLocation>
        <location evidence="1 9">Nucleus</location>
    </subcellularLocation>
</comment>
<sequence length="1080" mass="122812">MDDDTIYKLALGCAERQITAPDFLNLYKEFYTERLATNGDNDESPGDDSTVKYLCDNVAMDFLRLLNSQEHLIIVDYFIQVLFVNYDTGLVHAFLPRLYSVENSVMLLHFFSQSSGFLANLSDSLIADEVSRDAPGCIIPNVLNAKINEISDELVVAIARFLQLVLKNMNGNVTIESETAREGTYTLMSRLSKLNRLLHRKISASLDAKIGFKDAKVSTTKDIAHDFMSSPTISSPHFIPSPLSTSKVPASKALTLKYGDMKLLRFYKNIWLNNKIMNWEPIDSSFLSNYAMIAPTIFQDKGNSSKTIDAELTDLIETSFTCFAQFVSNKQYHQSNSHFNLLERQWIIFIVKHIPLLILEHSSGNPQVVTSALENIDDKVVKAIRTYYSEKDDLKKANEDLFDDYPSASLDIRHDFIKNLIKLGLQPSSLINDYLREDQMIDTKGLPVTDELMVTNLQGVQEVISDIASFISTSLDSLDPELINGQATEQAEGLQQILNNFDSVSPTKQRVLSTVLIDMLQKALIDFDFNRITKICLLLSFNFSHSLTTILSFVRPTKVCEMLMRFIDISWDECVETKKKEAADSEFETMNIFSSFAWSLLLLIVISQNYDFSLVDVALQSSDLDLENSFVVPFISKLPEIPDIFLKDIRKAADPDMIAESQLMVESWLKDLFINGSISDSLVQNIDAKQLAMLCPFIFKQVLLALEAQALNDLYNLIGGFEYFLQPFMQIGLIKIVYWLEQYLYSLRSDSITDDVLGRIFTLLESIFNPSSLNEDSRSFHNAVLRLNAIRLLKVLRKFRVQSQSNYGIYSSESSGHPKLESLIKNLVAALQISPNYNVDPRITSSDNAFPEKQLSYGNIMILNENPINKIMTNQINSFWNLHSSTYYNLDYLKEIINLVTPRNFLIDVFRTLEYKLTTYGVPGSRNKMSPAESEHVLDYLFYFMALFDIKSQTHAVHLLSLMESDEEQGQPPSSMRLQIKTDPIPKLEVAQDDDFDMLFGENDTSTHGADEEIQIVNVDGAPKFNHSAAFHRQSFGLILHELKTSYEAALPAGFITQEAYKRIEKYHQKYIEILKKCIF</sequence>
<keyword evidence="5 9" id="KW-0010">Activator</keyword>
<dbReference type="EMBL" id="CP059267">
    <property type="protein sequence ID" value="QLQ77993.1"/>
    <property type="molecule type" value="Genomic_DNA"/>
</dbReference>
<dbReference type="GO" id="GO:0003712">
    <property type="term" value="F:transcription coregulator activity"/>
    <property type="evidence" value="ECO:0007669"/>
    <property type="project" value="InterPro"/>
</dbReference>